<dbReference type="SUPFAM" id="SSF56266">
    <property type="entry name" value="DmpA/ArgJ-like"/>
    <property type="match status" value="1"/>
</dbReference>
<keyword evidence="2" id="KW-0031">Aminopeptidase</keyword>
<evidence type="ECO:0000313" key="3">
    <source>
        <dbReference type="Proteomes" id="UP000318336"/>
    </source>
</evidence>
<reference evidence="2 3" key="1">
    <citation type="submission" date="2019-06" db="EMBL/GenBank/DDBJ databases">
        <title>Sequencing the genomes of 1000 actinobacteria strains.</title>
        <authorList>
            <person name="Klenk H.-P."/>
        </authorList>
    </citation>
    <scope>NUCLEOTIDE SEQUENCE [LARGE SCALE GENOMIC DNA]</scope>
    <source>
        <strain evidence="2 3">DSM 24617</strain>
    </source>
</reference>
<sequence>MTRAARPDLTPLLRHGCPPGPHDTITDVAGVRVGHTDVRLGPAPDGAHDVVTGVTAVVFDQLSGERRSLPANLAVGNGHGKLVGATQLVELGALETPIVLTSTLSTFAAADALVDWVLRRPGQEATTTLNPLVAECNDGWLSDIRARAITADHVHAALDGAQGGVPAEGAVGAGSGMVCLGYKGGIGTSSRTARLGDYAVTVGALALTNFSGDLRVGSLDLAAGAVLGAGGPDDAHGRASAATKEPHTQGNSCIVLLVTDAAVDARQLRRVAQRGVLAMGRVGAAFTHGSGDYGLAVSTAPPAPARPDHELDPLLAASLEAAEAALVRSLLEATTTRGQRGRVAHALPWSALGLER</sequence>
<dbReference type="InterPro" id="IPR005321">
    <property type="entry name" value="Peptidase_S58_DmpA"/>
</dbReference>
<dbReference type="Pfam" id="PF03576">
    <property type="entry name" value="Peptidase_S58"/>
    <property type="match status" value="1"/>
</dbReference>
<evidence type="ECO:0000256" key="1">
    <source>
        <dbReference type="ARBA" id="ARBA00007068"/>
    </source>
</evidence>
<keyword evidence="2" id="KW-0645">Protease</keyword>
<dbReference type="Gene3D" id="3.60.70.12">
    <property type="entry name" value="L-amino peptidase D-ALA esterase/amidase"/>
    <property type="match status" value="1"/>
</dbReference>
<dbReference type="PANTHER" id="PTHR36512">
    <property type="entry name" value="D-AMINOPEPTIDASE"/>
    <property type="match status" value="1"/>
</dbReference>
<comment type="similarity">
    <text evidence="1">Belongs to the peptidase S58 family.</text>
</comment>
<dbReference type="PANTHER" id="PTHR36512:SF3">
    <property type="entry name" value="BLR5678 PROTEIN"/>
    <property type="match status" value="1"/>
</dbReference>
<dbReference type="InterPro" id="IPR016117">
    <property type="entry name" value="ArgJ-like_dom_sf"/>
</dbReference>
<accession>A0A542XDB6</accession>
<protein>
    <submittedName>
        <fullName evidence="2">D-aminopeptidase</fullName>
    </submittedName>
</protein>
<comment type="caution">
    <text evidence="2">The sequence shown here is derived from an EMBL/GenBank/DDBJ whole genome shotgun (WGS) entry which is preliminary data.</text>
</comment>
<dbReference type="GO" id="GO:0004177">
    <property type="term" value="F:aminopeptidase activity"/>
    <property type="evidence" value="ECO:0007669"/>
    <property type="project" value="UniProtKB-KW"/>
</dbReference>
<dbReference type="OrthoDB" id="9770388at2"/>
<dbReference type="EMBL" id="VFOK01000001">
    <property type="protein sequence ID" value="TQL33817.1"/>
    <property type="molecule type" value="Genomic_DNA"/>
</dbReference>
<proteinExistence type="inferred from homology"/>
<dbReference type="Proteomes" id="UP000318336">
    <property type="component" value="Unassembled WGS sequence"/>
</dbReference>
<gene>
    <name evidence="2" type="ORF">FB554_1970</name>
</gene>
<organism evidence="2 3">
    <name type="scientific">Barrientosiimonas humi</name>
    <dbReference type="NCBI Taxonomy" id="999931"/>
    <lineage>
        <taxon>Bacteria</taxon>
        <taxon>Bacillati</taxon>
        <taxon>Actinomycetota</taxon>
        <taxon>Actinomycetes</taxon>
        <taxon>Micrococcales</taxon>
        <taxon>Dermacoccaceae</taxon>
        <taxon>Barrientosiimonas</taxon>
    </lineage>
</organism>
<dbReference type="RefSeq" id="WP_142005789.1">
    <property type="nucleotide sequence ID" value="NZ_CAJTBP010000001.1"/>
</dbReference>
<name>A0A542XDB6_9MICO</name>
<keyword evidence="3" id="KW-1185">Reference proteome</keyword>
<dbReference type="AlphaFoldDB" id="A0A542XDB6"/>
<evidence type="ECO:0000313" key="2">
    <source>
        <dbReference type="EMBL" id="TQL33817.1"/>
    </source>
</evidence>
<keyword evidence="2" id="KW-0378">Hydrolase</keyword>